<dbReference type="EMBL" id="MRXX01000001">
    <property type="protein sequence ID" value="MBK4778847.1"/>
    <property type="molecule type" value="Genomic_DNA"/>
</dbReference>
<keyword evidence="3" id="KW-1185">Reference proteome</keyword>
<dbReference type="InterPro" id="IPR036514">
    <property type="entry name" value="SGNH_hydro_sf"/>
</dbReference>
<dbReference type="SUPFAM" id="SSF52266">
    <property type="entry name" value="SGNH hydrolase"/>
    <property type="match status" value="1"/>
</dbReference>
<evidence type="ECO:0000313" key="2">
    <source>
        <dbReference type="EMBL" id="QUB39677.1"/>
    </source>
</evidence>
<evidence type="ECO:0000313" key="1">
    <source>
        <dbReference type="EMBL" id="MBK4778847.1"/>
    </source>
</evidence>
<protein>
    <submittedName>
        <fullName evidence="2">SGNH/GDSL hydrolase family protein</fullName>
    </submittedName>
</protein>
<reference evidence="1" key="1">
    <citation type="submission" date="2016-12" db="EMBL/GenBank/DDBJ databases">
        <title>Draft genome of Streptococcus lactarius CCUG 66490T type strain.</title>
        <authorList>
            <person name="Salva-Serra F."/>
            <person name="Engstrom-Jakobsson H."/>
            <person name="Thorell K."/>
            <person name="Gomila M."/>
            <person name="Gonzales-Siles L."/>
            <person name="Busquets A."/>
            <person name="Jaen-Luchoro D."/>
            <person name="Karlsson R."/>
            <person name="Kristiansson E."/>
            <person name="Moore E."/>
        </authorList>
    </citation>
    <scope>NUCLEOTIDE SEQUENCE</scope>
    <source>
        <strain evidence="1">CCUG 66490</strain>
    </source>
</reference>
<organism evidence="1 4">
    <name type="scientific">Streptococcus lactarius</name>
    <dbReference type="NCBI Taxonomy" id="684066"/>
    <lineage>
        <taxon>Bacteria</taxon>
        <taxon>Bacillati</taxon>
        <taxon>Bacillota</taxon>
        <taxon>Bacilli</taxon>
        <taxon>Lactobacillales</taxon>
        <taxon>Streptococcaceae</taxon>
        <taxon>Streptococcus</taxon>
    </lineage>
</organism>
<dbReference type="EMBL" id="CP072329">
    <property type="protein sequence ID" value="QUB39677.1"/>
    <property type="molecule type" value="Genomic_DNA"/>
</dbReference>
<name>A0A9X1BBT6_9STRE</name>
<gene>
    <name evidence="1" type="ORF">BTU61_01295</name>
    <name evidence="2" type="ORF">J4854_04330</name>
</gene>
<dbReference type="AlphaFoldDB" id="A0A9X1BBT6"/>
<sequence>MKNLENLATEIGKDIKDIKMRFATKDEVSQKVDNSVFEKVEQLLKDENKINNSVWLWNKNMGIFNSNDWFRYKPIFANKGNKFYLLNIRGVFSYVVSKDGTRLLNKFSQSDSLVTTEYVASEDSILYITSKPNENAKLFNASLRELQNANVDFANLPNDYISLKIPKLSLEIQPEELSFVDVVKQILDEKTFKVGKAWSGNGNGTYDAGTWGTYPAVNLKAGVTYGLKNIRGVFTHYFDKSGSKILTFSTKDEIITRDFTPNVDGYILISRQTVDKPSKIFQGGLGSARNLDGLEYGTSAITPKVPFIIPDTSTTQFGLDIAGIDVTQQTTVNNLSYMSPIKKWEKSRGFIDTINVYVKQTGTYNFAIGNIDQNDLIVSPRAFQKQLNAGYNTLDVINEEREIFYGEQLFFESHDNTVYAAKGERNLIQDAQHVTSNAGYSGKVMYGTDNAIPFNYKVADESTKEKAEILKQKVDKIEPIVSSLELFKKTPMLVSPNGTKYRLIVDNSGNLSTVSSVPNKVAVFGNSILSHHWLQGMGMAASAPDKDYFSLIKSYILSKNPSASVVRGNGADWESEPSKRKEVFDSKMKQSLSADTDIVILQFGDNLNTDEKRKNLETDIPNLVSWIRAVSPRALIYWVGIYYASPDFLDRVKRICEPLDITFVDIYKYSKDAIYKSEMNKVLRLPDGSNYTITNQGVASHPGDIGHKAIADEIIKNFLF</sequence>
<evidence type="ECO:0000313" key="3">
    <source>
        <dbReference type="Proteomes" id="UP000676511"/>
    </source>
</evidence>
<keyword evidence="2" id="KW-0378">Hydrolase</keyword>
<dbReference type="Proteomes" id="UP001138780">
    <property type="component" value="Unassembled WGS sequence"/>
</dbReference>
<evidence type="ECO:0000313" key="4">
    <source>
        <dbReference type="Proteomes" id="UP001138780"/>
    </source>
</evidence>
<dbReference type="Proteomes" id="UP000676511">
    <property type="component" value="Chromosome"/>
</dbReference>
<proteinExistence type="predicted"/>
<dbReference type="CDD" id="cd00229">
    <property type="entry name" value="SGNH_hydrolase"/>
    <property type="match status" value="1"/>
</dbReference>
<accession>A0A9X1BBT6</accession>
<dbReference type="Gene3D" id="3.40.50.1110">
    <property type="entry name" value="SGNH hydrolase"/>
    <property type="match status" value="1"/>
</dbReference>
<dbReference type="RefSeq" id="WP_200772008.1">
    <property type="nucleotide sequence ID" value="NZ_CP072329.1"/>
</dbReference>
<dbReference type="GO" id="GO:0016787">
    <property type="term" value="F:hydrolase activity"/>
    <property type="evidence" value="ECO:0007669"/>
    <property type="project" value="UniProtKB-KW"/>
</dbReference>
<reference evidence="2 3" key="2">
    <citation type="submission" date="2021-03" db="EMBL/GenBank/DDBJ databases">
        <title>Human Oral Microbial Genomes.</title>
        <authorList>
            <person name="Johnston C.D."/>
            <person name="Chen T."/>
            <person name="Dewhirst F.E."/>
        </authorList>
    </citation>
    <scope>NUCLEOTIDE SEQUENCE [LARGE SCALE GENOMIC DNA]</scope>
    <source>
        <strain evidence="2 3">CCUG 66490</strain>
    </source>
</reference>